<dbReference type="EMBL" id="MK500432">
    <property type="protein sequence ID" value="QBK89645.1"/>
    <property type="molecule type" value="Genomic_DNA"/>
</dbReference>
<sequence>MSDNFFITTGTLYVHFNPHTHAYIVGNSKHGACLFKKEIGLNFIKNGLNSDWKLESIGDKCNISVIKKSRKYEKTLYDKLH</sequence>
<name>A0A481Z2H4_9VIRU</name>
<proteinExistence type="predicted"/>
<evidence type="ECO:0000313" key="1">
    <source>
        <dbReference type="EMBL" id="QBK89645.1"/>
    </source>
</evidence>
<reference evidence="1" key="1">
    <citation type="journal article" date="2019" name="MBio">
        <title>Virus Genomes from Deep Sea Sediments Expand the Ocean Megavirome and Support Independent Origins of Viral Gigantism.</title>
        <authorList>
            <person name="Backstrom D."/>
            <person name="Yutin N."/>
            <person name="Jorgensen S.L."/>
            <person name="Dharamshi J."/>
            <person name="Homa F."/>
            <person name="Zaremba-Niedwiedzka K."/>
            <person name="Spang A."/>
            <person name="Wolf Y.I."/>
            <person name="Koonin E.V."/>
            <person name="Ettema T.J."/>
        </authorList>
    </citation>
    <scope>NUCLEOTIDE SEQUENCE</scope>
</reference>
<gene>
    <name evidence="1" type="ORF">LCPAC001_01550</name>
</gene>
<protein>
    <submittedName>
        <fullName evidence="1">Uncharacterized protein</fullName>
    </submittedName>
</protein>
<accession>A0A481Z2H4</accession>
<organism evidence="1">
    <name type="scientific">Pithovirus LCPAC001</name>
    <dbReference type="NCBI Taxonomy" id="2506585"/>
    <lineage>
        <taxon>Viruses</taxon>
        <taxon>Pithoviruses</taxon>
    </lineage>
</organism>